<evidence type="ECO:0000256" key="4">
    <source>
        <dbReference type="ARBA" id="ARBA00022741"/>
    </source>
</evidence>
<evidence type="ECO:0000256" key="5">
    <source>
        <dbReference type="ARBA" id="ARBA00022840"/>
    </source>
</evidence>
<evidence type="ECO:0000256" key="2">
    <source>
        <dbReference type="ARBA" id="ARBA00022563"/>
    </source>
</evidence>
<dbReference type="AlphaFoldDB" id="A0A395LY21"/>
<dbReference type="GO" id="GO:0035999">
    <property type="term" value="P:tetrahydrofolate interconversion"/>
    <property type="evidence" value="ECO:0007669"/>
    <property type="project" value="UniProtKB-UniRule"/>
</dbReference>
<gene>
    <name evidence="8" type="primary">fhs</name>
    <name evidence="9" type="ORF">D0433_11680</name>
</gene>
<dbReference type="GO" id="GO:0005524">
    <property type="term" value="F:ATP binding"/>
    <property type="evidence" value="ECO:0007669"/>
    <property type="project" value="UniProtKB-UniRule"/>
</dbReference>
<dbReference type="SUPFAM" id="SSF52540">
    <property type="entry name" value="P-loop containing nucleoside triphosphate hydrolases"/>
    <property type="match status" value="1"/>
</dbReference>
<dbReference type="HAMAP" id="MF_01543">
    <property type="entry name" value="FTHFS"/>
    <property type="match status" value="1"/>
</dbReference>
<accession>A0A395LY21</accession>
<sequence>MTTTVTSSSAPKTDLEIARAAKLRPIVEIAEKLGVSSELLELYGKYKAKLPLSLIDLDRAQKSTLILVSAITPTPAGEGKTTTTIGLADALNRLGKKAVAVLREPSLGPVFGIKGGATGGGYSQVVPMDEINLHFTGDFPAIEKAHNLLAAIIDNNIQNRKNNINIEPRSVRWKRVMDMNDRALRKIIIGLGGRSHGVPRETGFDITAASEVMAILCMSNDLFHLKEKLGNIFVGYTRDKQPVFARDLKVHGAMAALLKDAIKPNLVQTLEGNPAIIHAGPFANIAQGTNTILATRMGLSLADYVVTEAGFGFDLGGEKFLHIKCGYGNFSPKAVVIVATVRALKYHGGAALDTLKHPNLAALSMGLANLDKHLENAKLFGLQPVVAVNKFYTDTQEELDLVVKHCASIGIKAAISEVWASGGGGALELAEYVLQATEQSKGFTPLYDWSWGVEKKIETIATKIYGAEKVVFQAQAQNDLKTIEALGFDKLPVCIAKTQKSLSDNPALIGRPTGFTLSVREIEIASGAGFLVPITGEMVRMPGLPEVPAAESIDIDEQGNIVGLF</sequence>
<comment type="similarity">
    <text evidence="7 8">Belongs to the formate--tetrahydrofolate ligase family.</text>
</comment>
<dbReference type="Gene3D" id="3.10.410.10">
    <property type="entry name" value="Formyltetrahydrofolate synthetase, domain 3"/>
    <property type="match status" value="1"/>
</dbReference>
<dbReference type="NCBIfam" id="NF010030">
    <property type="entry name" value="PRK13505.1"/>
    <property type="match status" value="1"/>
</dbReference>
<protein>
    <recommendedName>
        <fullName evidence="8">Formate--tetrahydrofolate ligase</fullName>
        <ecNumber evidence="8">6.3.4.3</ecNumber>
    </recommendedName>
    <alternativeName>
        <fullName evidence="8">Formyltetrahydrofolate synthetase</fullName>
        <shortName evidence="8">FHS</shortName>
        <shortName evidence="8">FTHFS</shortName>
    </alternativeName>
</protein>
<keyword evidence="2 8" id="KW-0554">One-carbon metabolism</keyword>
<comment type="pathway">
    <text evidence="1 8">One-carbon metabolism; tetrahydrofolate interconversion.</text>
</comment>
<comment type="caution">
    <text evidence="9">The sequence shown here is derived from an EMBL/GenBank/DDBJ whole genome shotgun (WGS) entry which is preliminary data.</text>
</comment>
<dbReference type="UniPathway" id="UPA00193"/>
<comment type="catalytic activity">
    <reaction evidence="6 8">
        <text>(6S)-5,6,7,8-tetrahydrofolate + formate + ATP = (6R)-10-formyltetrahydrofolate + ADP + phosphate</text>
        <dbReference type="Rhea" id="RHEA:20221"/>
        <dbReference type="ChEBI" id="CHEBI:15740"/>
        <dbReference type="ChEBI" id="CHEBI:30616"/>
        <dbReference type="ChEBI" id="CHEBI:43474"/>
        <dbReference type="ChEBI" id="CHEBI:57453"/>
        <dbReference type="ChEBI" id="CHEBI:195366"/>
        <dbReference type="ChEBI" id="CHEBI:456216"/>
        <dbReference type="EC" id="6.3.4.3"/>
    </reaction>
</comment>
<evidence type="ECO:0000313" key="10">
    <source>
        <dbReference type="Proteomes" id="UP000266389"/>
    </source>
</evidence>
<dbReference type="PROSITE" id="PS00722">
    <property type="entry name" value="FTHFS_2"/>
    <property type="match status" value="1"/>
</dbReference>
<evidence type="ECO:0000256" key="8">
    <source>
        <dbReference type="HAMAP-Rule" id="MF_01543"/>
    </source>
</evidence>
<dbReference type="InterPro" id="IPR000559">
    <property type="entry name" value="Formate_THF_ligase"/>
</dbReference>
<dbReference type="EMBL" id="PHFL01000067">
    <property type="protein sequence ID" value="RFM23361.1"/>
    <property type="molecule type" value="Genomic_DNA"/>
</dbReference>
<proteinExistence type="inferred from homology"/>
<evidence type="ECO:0000256" key="1">
    <source>
        <dbReference type="ARBA" id="ARBA00004777"/>
    </source>
</evidence>
<name>A0A395LY21_9BACT</name>
<dbReference type="PROSITE" id="PS00721">
    <property type="entry name" value="FTHFS_1"/>
    <property type="match status" value="1"/>
</dbReference>
<dbReference type="Proteomes" id="UP000266389">
    <property type="component" value="Unassembled WGS sequence"/>
</dbReference>
<dbReference type="GO" id="GO:0004329">
    <property type="term" value="F:formate-tetrahydrofolate ligase activity"/>
    <property type="evidence" value="ECO:0007669"/>
    <property type="project" value="UniProtKB-UniRule"/>
</dbReference>
<dbReference type="FunFam" id="3.30.1510.10:FF:000001">
    <property type="entry name" value="Formate--tetrahydrofolate ligase"/>
    <property type="match status" value="1"/>
</dbReference>
<evidence type="ECO:0000313" key="9">
    <source>
        <dbReference type="EMBL" id="RFM23361.1"/>
    </source>
</evidence>
<evidence type="ECO:0000256" key="3">
    <source>
        <dbReference type="ARBA" id="ARBA00022598"/>
    </source>
</evidence>
<feature type="binding site" evidence="8">
    <location>
        <begin position="74"/>
        <end position="81"/>
    </location>
    <ligand>
        <name>ATP</name>
        <dbReference type="ChEBI" id="CHEBI:30616"/>
    </ligand>
</feature>
<keyword evidence="3 8" id="KW-0436">Ligase</keyword>
<keyword evidence="4 8" id="KW-0547">Nucleotide-binding</keyword>
<organism evidence="9 10">
    <name type="scientific">Candidatus Thermochlorobacter aerophilus</name>
    <dbReference type="NCBI Taxonomy" id="1868324"/>
    <lineage>
        <taxon>Bacteria</taxon>
        <taxon>Pseudomonadati</taxon>
        <taxon>Chlorobiota</taxon>
        <taxon>Chlorobiia</taxon>
        <taxon>Chlorobiales</taxon>
        <taxon>Candidatus Thermochlorobacteriaceae</taxon>
        <taxon>Candidatus Thermochlorobacter</taxon>
    </lineage>
</organism>
<dbReference type="Gene3D" id="3.30.1510.10">
    <property type="entry name" value="Domain 2, N(10)-formyltetrahydrofolate synthetase"/>
    <property type="match status" value="1"/>
</dbReference>
<dbReference type="Gene3D" id="3.40.50.300">
    <property type="entry name" value="P-loop containing nucleotide triphosphate hydrolases"/>
    <property type="match status" value="1"/>
</dbReference>
<dbReference type="InterPro" id="IPR020628">
    <property type="entry name" value="Formate_THF_ligase_CS"/>
</dbReference>
<evidence type="ECO:0000256" key="6">
    <source>
        <dbReference type="ARBA" id="ARBA00049033"/>
    </source>
</evidence>
<dbReference type="CDD" id="cd00477">
    <property type="entry name" value="FTHFS"/>
    <property type="match status" value="1"/>
</dbReference>
<evidence type="ECO:0000256" key="7">
    <source>
        <dbReference type="ARBA" id="ARBA00061363"/>
    </source>
</evidence>
<dbReference type="FunFam" id="3.10.410.10:FF:000001">
    <property type="entry name" value="Putative formate--tetrahydrofolate ligase"/>
    <property type="match status" value="1"/>
</dbReference>
<dbReference type="EC" id="6.3.4.3" evidence="8"/>
<dbReference type="InterPro" id="IPR027417">
    <property type="entry name" value="P-loop_NTPase"/>
</dbReference>
<keyword evidence="5 8" id="KW-0067">ATP-binding</keyword>
<reference evidence="9 10" key="1">
    <citation type="journal article" date="2011" name="ISME J.">
        <title>Community ecology of hot spring cyanobacterial mats: predominant populations and their functional potential.</title>
        <authorList>
            <person name="Klatt C.G."/>
            <person name="Wood J.M."/>
            <person name="Rusch D.B."/>
            <person name="Bateson M.M."/>
            <person name="Hamamura N."/>
            <person name="Heidelberg J.F."/>
            <person name="Grossman A.R."/>
            <person name="Bhaya D."/>
            <person name="Cohan F.M."/>
            <person name="Kuhl M."/>
            <person name="Bryant D.A."/>
            <person name="Ward D.M."/>
        </authorList>
    </citation>
    <scope>NUCLEOTIDE SEQUENCE [LARGE SCALE GENOMIC DNA]</scope>
    <source>
        <strain evidence="9">OS</strain>
    </source>
</reference>
<dbReference type="Pfam" id="PF01268">
    <property type="entry name" value="FTHFS"/>
    <property type="match status" value="1"/>
</dbReference>